<feature type="transmembrane region" description="Helical" evidence="17">
    <location>
        <begin position="268"/>
        <end position="289"/>
    </location>
</feature>
<dbReference type="AlphaFoldDB" id="A0A8H7SU57"/>
<dbReference type="PROSITE" id="PS51419">
    <property type="entry name" value="RAB"/>
    <property type="match status" value="1"/>
</dbReference>
<keyword evidence="6" id="KW-0488">Methylation</keyword>
<feature type="transmembrane region" description="Helical" evidence="17">
    <location>
        <begin position="185"/>
        <end position="206"/>
    </location>
</feature>
<dbReference type="FunFam" id="1.20.1740.10:FF:000001">
    <property type="entry name" value="Amino acid permease"/>
    <property type="match status" value="1"/>
</dbReference>
<feature type="transmembrane region" description="Helical" evidence="17">
    <location>
        <begin position="48"/>
        <end position="70"/>
    </location>
</feature>
<evidence type="ECO:0000256" key="17">
    <source>
        <dbReference type="SAM" id="Phobius"/>
    </source>
</evidence>
<dbReference type="GO" id="GO:0005886">
    <property type="term" value="C:plasma membrane"/>
    <property type="evidence" value="ECO:0007669"/>
    <property type="project" value="UniProtKB-SubCell"/>
</dbReference>
<evidence type="ECO:0000256" key="9">
    <source>
        <dbReference type="ARBA" id="ARBA00022970"/>
    </source>
</evidence>
<feature type="region of interest" description="Disordered" evidence="16">
    <location>
        <begin position="1"/>
        <end position="31"/>
    </location>
</feature>
<evidence type="ECO:0000259" key="18">
    <source>
        <dbReference type="Pfam" id="PF00324"/>
    </source>
</evidence>
<dbReference type="PROSITE" id="PS51421">
    <property type="entry name" value="RAS"/>
    <property type="match status" value="1"/>
</dbReference>
<dbReference type="GO" id="GO:0005938">
    <property type="term" value="C:cell cortex"/>
    <property type="evidence" value="ECO:0007669"/>
    <property type="project" value="UniProtKB-ARBA"/>
</dbReference>
<dbReference type="InterPro" id="IPR023213">
    <property type="entry name" value="CAT-like_dom_sf"/>
</dbReference>
<dbReference type="GO" id="GO:0005525">
    <property type="term" value="F:GTP binding"/>
    <property type="evidence" value="ECO:0007669"/>
    <property type="project" value="UniProtKB-KW"/>
</dbReference>
<feature type="transmembrane region" description="Helical" evidence="17">
    <location>
        <begin position="155"/>
        <end position="173"/>
    </location>
</feature>
<evidence type="ECO:0000256" key="5">
    <source>
        <dbReference type="ARBA" id="ARBA00022475"/>
    </source>
</evidence>
<dbReference type="SMART" id="SM00174">
    <property type="entry name" value="RHO"/>
    <property type="match status" value="1"/>
</dbReference>
<dbReference type="InterPro" id="IPR010828">
    <property type="entry name" value="Atf2/Sli1-like"/>
</dbReference>
<dbReference type="InterPro" id="IPR004840">
    <property type="entry name" value="Amino_acid_permease_CS"/>
</dbReference>
<dbReference type="SMART" id="SM00175">
    <property type="entry name" value="RAB"/>
    <property type="match status" value="1"/>
</dbReference>
<dbReference type="EMBL" id="JAEPRE010000035">
    <property type="protein sequence ID" value="KAG2235292.1"/>
    <property type="molecule type" value="Genomic_DNA"/>
</dbReference>
<evidence type="ECO:0000256" key="2">
    <source>
        <dbReference type="ARBA" id="ARBA00004193"/>
    </source>
</evidence>
<dbReference type="SMART" id="SM00173">
    <property type="entry name" value="RAS"/>
    <property type="match status" value="1"/>
</dbReference>
<dbReference type="SUPFAM" id="SSF52540">
    <property type="entry name" value="P-loop containing nucleoside triphosphate hydrolases"/>
    <property type="match status" value="1"/>
</dbReference>
<evidence type="ECO:0000256" key="16">
    <source>
        <dbReference type="SAM" id="MobiDB-lite"/>
    </source>
</evidence>
<evidence type="ECO:0000256" key="13">
    <source>
        <dbReference type="ARBA" id="ARBA00023288"/>
    </source>
</evidence>
<feature type="transmembrane region" description="Helical" evidence="17">
    <location>
        <begin position="124"/>
        <end position="149"/>
    </location>
</feature>
<evidence type="ECO:0000256" key="14">
    <source>
        <dbReference type="ARBA" id="ARBA00023306"/>
    </source>
</evidence>
<keyword evidence="10 17" id="KW-1133">Transmembrane helix</keyword>
<dbReference type="GO" id="GO:0003924">
    <property type="term" value="F:GTPase activity"/>
    <property type="evidence" value="ECO:0007669"/>
    <property type="project" value="InterPro"/>
</dbReference>
<evidence type="ECO:0000256" key="4">
    <source>
        <dbReference type="ARBA" id="ARBA00022448"/>
    </source>
</evidence>
<dbReference type="Pfam" id="PF00071">
    <property type="entry name" value="Ras"/>
    <property type="match status" value="1"/>
</dbReference>
<feature type="transmembrane region" description="Helical" evidence="17">
    <location>
        <begin position="315"/>
        <end position="338"/>
    </location>
</feature>
<protein>
    <recommendedName>
        <fullName evidence="18">Amino acid permease/ SLC12A domain-containing protein</fullName>
    </recommendedName>
</protein>
<evidence type="ECO:0000256" key="1">
    <source>
        <dbReference type="ARBA" id="ARBA00004141"/>
    </source>
</evidence>
<evidence type="ECO:0000313" key="19">
    <source>
        <dbReference type="EMBL" id="KAG2235292.1"/>
    </source>
</evidence>
<comment type="similarity">
    <text evidence="3">Belongs to the small GTPase superfamily. Rho family. CDC42 subfamily.</text>
</comment>
<dbReference type="InterPro" id="IPR004841">
    <property type="entry name" value="AA-permease/SLC12A_dom"/>
</dbReference>
<dbReference type="Gene3D" id="3.40.50.300">
    <property type="entry name" value="P-loop containing nucleotide triphosphate hydrolases"/>
    <property type="match status" value="1"/>
</dbReference>
<organism evidence="19 20">
    <name type="scientific">Thamnidium elegans</name>
    <dbReference type="NCBI Taxonomy" id="101142"/>
    <lineage>
        <taxon>Eukaryota</taxon>
        <taxon>Fungi</taxon>
        <taxon>Fungi incertae sedis</taxon>
        <taxon>Mucoromycota</taxon>
        <taxon>Mucoromycotina</taxon>
        <taxon>Mucoromycetes</taxon>
        <taxon>Mucorales</taxon>
        <taxon>Mucorineae</taxon>
        <taxon>Mucoraceae</taxon>
        <taxon>Thamnidium</taxon>
    </lineage>
</organism>
<reference evidence="19" key="1">
    <citation type="submission" date="2021-01" db="EMBL/GenBank/DDBJ databases">
        <title>Metabolic potential, ecology and presence of endohyphal bacteria is reflected in genomic diversity of Mucoromycotina.</title>
        <authorList>
            <person name="Muszewska A."/>
            <person name="Okrasinska A."/>
            <person name="Steczkiewicz K."/>
            <person name="Drgas O."/>
            <person name="Orlowska M."/>
            <person name="Perlinska-Lenart U."/>
            <person name="Aleksandrzak-Piekarczyk T."/>
            <person name="Szatraj K."/>
            <person name="Zielenkiewicz U."/>
            <person name="Pilsyk S."/>
            <person name="Malc E."/>
            <person name="Mieczkowski P."/>
            <person name="Kruszewska J.S."/>
            <person name="Biernat P."/>
            <person name="Pawlowska J."/>
        </authorList>
    </citation>
    <scope>NUCLEOTIDE SEQUENCE</scope>
    <source>
        <strain evidence="19">WA0000018081</strain>
    </source>
</reference>
<feature type="compositionally biased region" description="Polar residues" evidence="16">
    <location>
        <begin position="21"/>
        <end position="31"/>
    </location>
</feature>
<keyword evidence="14" id="KW-0131">Cell cycle</keyword>
<dbReference type="GO" id="GO:0030010">
    <property type="term" value="P:establishment of cell polarity"/>
    <property type="evidence" value="ECO:0007669"/>
    <property type="project" value="UniProtKB-ARBA"/>
</dbReference>
<sequence length="1147" mass="126805">MLNKNNEKIQTTADQEEIEDTSSFSSKDSIGNNGHTLKRGLKARHIQMIALGGTIGTGLFMSSGSAIANGGPGGALVAYGLVGILVFCVMMSLGEMSALIPVAGSFSHFAYRFADPSLGFMLGWVYWANWAVGVAAELTGVSMIMEFWITSINSVVWAVICLVILVALNVFSVKGYGEVEYWISLIKIIVVVIFVIVGICVDTGAAGGVNYGVSNFHLPGGAFPNGFLGVFNVFINAAYSFNGVEIVGITAGESTNPHKTVPTAVKQVFYRIILFYILSMLVIGLVIPYDDPNLLNGGSDISVSPFTLVFQKSGAAWAADMMNAIILITMVSAGNSGVYSSSRTLMSLANDGFAPRFFNRVNRWGIPLWSVLATCLVGCIAFVTSLFGAGVVFNWLVNLTSLAGLITWVSISITHLRFRQGYVSQGRSLTALPYRSPFFPWGDWIVIIAGTVIIFGQGYHTFLAPIEPSEIVSSYIGLVLAVILYVVHKAWKRPALVKNVEMDFETGTFQDTVIDIREENGLDENGVLEKYQTSKHLTRAYGNISMTATLEHDVNDEATTLFYMRYFQPALTRLIEKHAALSMVVRDKAESTAHFEQLTSIDLAKAVTIETNSMSLQELIKEQTTSEFDLDSLLPLWRFKIVADSPTTCIVSLALHHIIGDGMSLCIIWEALLQELNNEKEWEGKVSIVPVKHLKLALPYELSNAPQISIVWDVLPVVLKSLVPKVLPVSIARMINPLSTEGWKGDFAAVEEEPHDTQVRTIHVPLDIWKPITEECKRRGISPHAIIFVTMMLAWKQLYPGQTTEVATPINCRASCHPVVPSNVIGNYVGAYTSVWTPKQLDIKDIWKAAKKYHQDLKANKLEASKQSLFLKFLPEYPASYCDYWYDKRKDSSMGRAGGLELSDLGRFNYEGSTWKLGEMYFCQSAQTFTTALGLNSISVNDELYCTLGWQNGALNLVVGDGAVGKTCLLISYTTNKFPSEYVPTVFDNYAVTVMIGEEPYTLGLFDTAGQEDYDRLRPLSYPQTDVFLVCFSVTSPASFENVKEKWFPEVHHHCPGVPCLIVGTQIDLRQDPAVLEKLTRQKQRPIAFEAGERLARELGAVKYVECSALTQKGLKNVFDEAIVAALEPPRELFLYPWRIWEEYSAD</sequence>
<feature type="transmembrane region" description="Helical" evidence="17">
    <location>
        <begin position="366"/>
        <end position="389"/>
    </location>
</feature>
<keyword evidence="13" id="KW-0449">Lipoprotein</keyword>
<dbReference type="InterPro" id="IPR001806">
    <property type="entry name" value="Small_GTPase"/>
</dbReference>
<feature type="domain" description="Amino acid permease/ SLC12A" evidence="18">
    <location>
        <begin position="45"/>
        <end position="494"/>
    </location>
</feature>
<evidence type="ECO:0000256" key="6">
    <source>
        <dbReference type="ARBA" id="ARBA00022481"/>
    </source>
</evidence>
<dbReference type="PANTHER" id="PTHR43341:SF1">
    <property type="entry name" value="GENERAL AMINO-ACID PERMEASE GAP1"/>
    <property type="match status" value="1"/>
</dbReference>
<feature type="transmembrane region" description="Helical" evidence="17">
    <location>
        <begin position="438"/>
        <end position="459"/>
    </location>
</feature>
<feature type="transmembrane region" description="Helical" evidence="17">
    <location>
        <begin position="471"/>
        <end position="488"/>
    </location>
</feature>
<feature type="transmembrane region" description="Helical" evidence="17">
    <location>
        <begin position="226"/>
        <end position="247"/>
    </location>
</feature>
<feature type="transmembrane region" description="Helical" evidence="17">
    <location>
        <begin position="395"/>
        <end position="418"/>
    </location>
</feature>
<keyword evidence="4" id="KW-0813">Transport</keyword>
<dbReference type="Pfam" id="PF00324">
    <property type="entry name" value="AA_permease"/>
    <property type="match status" value="1"/>
</dbReference>
<accession>A0A8H7SU57</accession>
<name>A0A8H7SU57_9FUNG</name>
<comment type="caution">
    <text evidence="19">The sequence shown here is derived from an EMBL/GenBank/DDBJ whole genome shotgun (WGS) entry which is preliminary data.</text>
</comment>
<dbReference type="Gene3D" id="1.20.1740.10">
    <property type="entry name" value="Amino acid/polyamine transporter I"/>
    <property type="match status" value="1"/>
</dbReference>
<dbReference type="SUPFAM" id="SSF52777">
    <property type="entry name" value="CoA-dependent acyltransferases"/>
    <property type="match status" value="2"/>
</dbReference>
<evidence type="ECO:0000256" key="3">
    <source>
        <dbReference type="ARBA" id="ARBA00008112"/>
    </source>
</evidence>
<keyword evidence="8" id="KW-0547">Nucleotide-binding</keyword>
<dbReference type="InterPro" id="IPR050524">
    <property type="entry name" value="APC_YAT"/>
</dbReference>
<dbReference type="GO" id="GO:0015171">
    <property type="term" value="F:amino acid transmembrane transporter activity"/>
    <property type="evidence" value="ECO:0007669"/>
    <property type="project" value="TreeGrafter"/>
</dbReference>
<dbReference type="Pfam" id="PF07247">
    <property type="entry name" value="AATase"/>
    <property type="match status" value="1"/>
</dbReference>
<dbReference type="NCBIfam" id="TIGR00231">
    <property type="entry name" value="small_GTP"/>
    <property type="match status" value="1"/>
</dbReference>
<dbReference type="PROSITE" id="PS51420">
    <property type="entry name" value="RHO"/>
    <property type="match status" value="1"/>
</dbReference>
<dbReference type="PROSITE" id="PS00218">
    <property type="entry name" value="AMINO_ACID_PERMEASE_1"/>
    <property type="match status" value="1"/>
</dbReference>
<dbReference type="GO" id="GO:0051286">
    <property type="term" value="C:cell tip"/>
    <property type="evidence" value="ECO:0007669"/>
    <property type="project" value="UniProtKB-ARBA"/>
</dbReference>
<dbReference type="CDD" id="cd01874">
    <property type="entry name" value="Cdc42"/>
    <property type="match status" value="1"/>
</dbReference>
<keyword evidence="9" id="KW-0029">Amino-acid transport</keyword>
<keyword evidence="12 17" id="KW-0472">Membrane</keyword>
<comment type="subcellular location">
    <subcellularLocation>
        <location evidence="2">Cell membrane</location>
        <topology evidence="2">Lipid-anchor</topology>
    </subcellularLocation>
    <subcellularLocation>
        <location evidence="15">Endomembrane system</location>
        <topology evidence="15">Lipid-anchor</topology>
        <orientation evidence="15">Cytoplasmic side</orientation>
    </subcellularLocation>
    <subcellularLocation>
        <location evidence="1">Membrane</location>
        <topology evidence="1">Multi-pass membrane protein</topology>
    </subcellularLocation>
</comment>
<evidence type="ECO:0000256" key="15">
    <source>
        <dbReference type="ARBA" id="ARBA00046278"/>
    </source>
</evidence>
<dbReference type="Proteomes" id="UP000613177">
    <property type="component" value="Unassembled WGS sequence"/>
</dbReference>
<evidence type="ECO:0000313" key="20">
    <source>
        <dbReference type="Proteomes" id="UP000613177"/>
    </source>
</evidence>
<evidence type="ECO:0000256" key="8">
    <source>
        <dbReference type="ARBA" id="ARBA00022741"/>
    </source>
</evidence>
<dbReference type="PRINTS" id="PR00449">
    <property type="entry name" value="RASTRNSFRMNG"/>
</dbReference>
<dbReference type="PANTHER" id="PTHR43341">
    <property type="entry name" value="AMINO ACID PERMEASE"/>
    <property type="match status" value="1"/>
</dbReference>
<evidence type="ECO:0000256" key="7">
    <source>
        <dbReference type="ARBA" id="ARBA00022692"/>
    </source>
</evidence>
<keyword evidence="20" id="KW-1185">Reference proteome</keyword>
<dbReference type="FunFam" id="3.40.50.300:FF:000236">
    <property type="entry name" value="Cell division control protein 42"/>
    <property type="match status" value="1"/>
</dbReference>
<evidence type="ECO:0000256" key="10">
    <source>
        <dbReference type="ARBA" id="ARBA00022989"/>
    </source>
</evidence>
<evidence type="ECO:0000256" key="11">
    <source>
        <dbReference type="ARBA" id="ARBA00023134"/>
    </source>
</evidence>
<evidence type="ECO:0000256" key="12">
    <source>
        <dbReference type="ARBA" id="ARBA00023136"/>
    </source>
</evidence>
<dbReference type="GO" id="GO:0012505">
    <property type="term" value="C:endomembrane system"/>
    <property type="evidence" value="ECO:0007669"/>
    <property type="project" value="UniProtKB-SubCell"/>
</dbReference>
<feature type="transmembrane region" description="Helical" evidence="17">
    <location>
        <begin position="76"/>
        <end position="103"/>
    </location>
</feature>
<dbReference type="InterPro" id="IPR027417">
    <property type="entry name" value="P-loop_NTPase"/>
</dbReference>
<gene>
    <name evidence="19" type="ORF">INT48_007923</name>
</gene>
<keyword evidence="11" id="KW-0342">GTP-binding</keyword>
<dbReference type="Gene3D" id="3.30.559.10">
    <property type="entry name" value="Chloramphenicol acetyltransferase-like domain"/>
    <property type="match status" value="2"/>
</dbReference>
<dbReference type="InterPro" id="IPR005225">
    <property type="entry name" value="Small_GTP-bd"/>
</dbReference>
<dbReference type="InterPro" id="IPR037874">
    <property type="entry name" value="Cdc42"/>
</dbReference>
<proteinExistence type="inferred from homology"/>
<keyword evidence="5" id="KW-1003">Cell membrane</keyword>
<keyword evidence="7 17" id="KW-0812">Transmembrane</keyword>